<proteinExistence type="predicted"/>
<dbReference type="Proteomes" id="UP000275385">
    <property type="component" value="Unassembled WGS sequence"/>
</dbReference>
<name>A0A420YLH6_9PEZI</name>
<feature type="region of interest" description="Disordered" evidence="1">
    <location>
        <begin position="1"/>
        <end position="29"/>
    </location>
</feature>
<evidence type="ECO:0000256" key="1">
    <source>
        <dbReference type="SAM" id="MobiDB-lite"/>
    </source>
</evidence>
<feature type="compositionally biased region" description="Polar residues" evidence="1">
    <location>
        <begin position="173"/>
        <end position="183"/>
    </location>
</feature>
<feature type="region of interest" description="Disordered" evidence="1">
    <location>
        <begin position="76"/>
        <end position="99"/>
    </location>
</feature>
<evidence type="ECO:0000313" key="2">
    <source>
        <dbReference type="EMBL" id="RKU48685.1"/>
    </source>
</evidence>
<keyword evidence="3" id="KW-1185">Reference proteome</keyword>
<protein>
    <submittedName>
        <fullName evidence="2">Uncharacterized protein</fullName>
    </submittedName>
</protein>
<organism evidence="2 3">
    <name type="scientific">Coniochaeta pulveracea</name>
    <dbReference type="NCBI Taxonomy" id="177199"/>
    <lineage>
        <taxon>Eukaryota</taxon>
        <taxon>Fungi</taxon>
        <taxon>Dikarya</taxon>
        <taxon>Ascomycota</taxon>
        <taxon>Pezizomycotina</taxon>
        <taxon>Sordariomycetes</taxon>
        <taxon>Sordariomycetidae</taxon>
        <taxon>Coniochaetales</taxon>
        <taxon>Coniochaetaceae</taxon>
        <taxon>Coniochaeta</taxon>
    </lineage>
</organism>
<sequence>MDDMELPSPVPPSSIGLGRHSATATPSPSLILSADDIRAGRILSPFQRRLDGSTPPFALKRVHSIQRAGSAMSDIDITLDGSTAPMAKRSRSTTTPREPGLATQILHQTSSQSSGQLSGTLPTLEEERPDATDFPIPNLDAGLGQSNLTGRGALASQSLKRRIGNRSQRQDQSKSQPEPSALTTMARVWDQSSAKFERDENRRTHHTTLKTALEAQSLLSPRRNGLNQDGAVHLDAEADMNQKWTSLYDWYVWEELREKLFGDVDRVSDDDMTLQLLVDKYERDLAEQIRDMSRS</sequence>
<dbReference type="EMBL" id="QVQW01000004">
    <property type="protein sequence ID" value="RKU48685.1"/>
    <property type="molecule type" value="Genomic_DNA"/>
</dbReference>
<feature type="region of interest" description="Disordered" evidence="1">
    <location>
        <begin position="127"/>
        <end position="184"/>
    </location>
</feature>
<dbReference type="AlphaFoldDB" id="A0A420YLH6"/>
<gene>
    <name evidence="2" type="ORF">DL546_009506</name>
</gene>
<evidence type="ECO:0000313" key="3">
    <source>
        <dbReference type="Proteomes" id="UP000275385"/>
    </source>
</evidence>
<accession>A0A420YLH6</accession>
<reference evidence="2 3" key="1">
    <citation type="submission" date="2018-08" db="EMBL/GenBank/DDBJ databases">
        <title>Draft genome of the lignicolous fungus Coniochaeta pulveracea.</title>
        <authorList>
            <person name="Borstlap C.J."/>
            <person name="De Witt R.N."/>
            <person name="Botha A."/>
            <person name="Volschenk H."/>
        </authorList>
    </citation>
    <scope>NUCLEOTIDE SEQUENCE [LARGE SCALE GENOMIC DNA]</scope>
    <source>
        <strain evidence="2 3">CAB683</strain>
    </source>
</reference>
<comment type="caution">
    <text evidence="2">The sequence shown here is derived from an EMBL/GenBank/DDBJ whole genome shotgun (WGS) entry which is preliminary data.</text>
</comment>